<dbReference type="OrthoDB" id="10014409at2759"/>
<dbReference type="EMBL" id="UYJE01002568">
    <property type="protein sequence ID" value="VDI11894.1"/>
    <property type="molecule type" value="Genomic_DNA"/>
</dbReference>
<evidence type="ECO:0000313" key="3">
    <source>
        <dbReference type="Proteomes" id="UP000596742"/>
    </source>
</evidence>
<dbReference type="PANTHER" id="PTHR47027">
    <property type="entry name" value="REVERSE TRANSCRIPTASE DOMAIN-CONTAINING PROTEIN"/>
    <property type="match status" value="1"/>
</dbReference>
<gene>
    <name evidence="2" type="ORF">MGAL_10B042529</name>
</gene>
<reference evidence="2" key="1">
    <citation type="submission" date="2018-11" db="EMBL/GenBank/DDBJ databases">
        <authorList>
            <person name="Alioto T."/>
            <person name="Alioto T."/>
        </authorList>
    </citation>
    <scope>NUCLEOTIDE SEQUENCE</scope>
</reference>
<evidence type="ECO:0000313" key="2">
    <source>
        <dbReference type="EMBL" id="VDI11894.1"/>
    </source>
</evidence>
<evidence type="ECO:0000259" key="1">
    <source>
        <dbReference type="Pfam" id="PF00078"/>
    </source>
</evidence>
<accession>A0A8B6CYR2</accession>
<feature type="domain" description="Reverse transcriptase" evidence="1">
    <location>
        <begin position="203"/>
        <end position="339"/>
    </location>
</feature>
<dbReference type="AlphaFoldDB" id="A0A8B6CYR2"/>
<name>A0A8B6CYR2_MYTGA</name>
<comment type="caution">
    <text evidence="2">The sequence shown here is derived from an EMBL/GenBank/DDBJ whole genome shotgun (WGS) entry which is preliminary data.</text>
</comment>
<sequence>NLCEIVTDTARELVPSKQNSGSRTRRKGRVWPPHIVDIIRKEKHCFWKWKQAGQPKSKDNKYFNELKQTKKDLRSAQRQLEASKRQDNLINIMELRETDQKQFYKLIKRQRDHNYISTSVLRYNDKIFSDSIAICETWADYFQELSTPFDNEFFDNSYKQLVENDVKILQDLFNTNKEPLEFLSEDDVGKCIMSFKNGKAADEQAFDIVWHSGLMREMYKGGMTGDNWLLFNEWYKNLESSVMWQSIKSKPVHEFQGVRQGGVWSPTAYKVFINTLLKTFEMNGLGAHLGSIYCGIPTVADDVTLISNNPYEMQTMLNVLSDYANKHRYIISSQKSCTLQYGSKTEHLFTLNGQPLQNSVKATHLGIDHDVNSKYGVKDCVPNRIQTARKTVYALMGAGLHGLNGLNPKVSMHLVKIYVLPRLLYGLDSIILSVSDMKLLSVYYTKLLKQIQHLPERTSTSAVYLLLGQIPVEAELHKRMLNFFGNIIRNHGSVERDVAIRQLAVMPRDSNSWFVKIIDLTEQYGLPSPHDLINVPPGKIEWKNIVRKSISSYWIDLLKSDVKSKSSLKFLNVNNITQGKTHNVWDSCGTEPFTSTMASIKAKIMCGTYTLQHDRAKFDRSGGTNSACKLCGKGSEDIKHFLLYCEKLRDIQEHFLNIILVKLYDCVDMEVYNEILSSEDLQLKVIIDCSSFEFLDESNLSNIECVSRGYCYRLHQRRASLLQIT</sequence>
<protein>
    <recommendedName>
        <fullName evidence="1">Reverse transcriptase domain-containing protein</fullName>
    </recommendedName>
</protein>
<dbReference type="Proteomes" id="UP000596742">
    <property type="component" value="Unassembled WGS sequence"/>
</dbReference>
<feature type="non-terminal residue" evidence="2">
    <location>
        <position position="725"/>
    </location>
</feature>
<dbReference type="InterPro" id="IPR000477">
    <property type="entry name" value="RT_dom"/>
</dbReference>
<dbReference type="PANTHER" id="PTHR47027:SF20">
    <property type="entry name" value="REVERSE TRANSCRIPTASE-LIKE PROTEIN WITH RNA-DIRECTED DNA POLYMERASE DOMAIN"/>
    <property type="match status" value="1"/>
</dbReference>
<dbReference type="Pfam" id="PF00078">
    <property type="entry name" value="RVT_1"/>
    <property type="match status" value="1"/>
</dbReference>
<proteinExistence type="predicted"/>
<keyword evidence="3" id="KW-1185">Reference proteome</keyword>
<organism evidence="2 3">
    <name type="scientific">Mytilus galloprovincialis</name>
    <name type="common">Mediterranean mussel</name>
    <dbReference type="NCBI Taxonomy" id="29158"/>
    <lineage>
        <taxon>Eukaryota</taxon>
        <taxon>Metazoa</taxon>
        <taxon>Spiralia</taxon>
        <taxon>Lophotrochozoa</taxon>
        <taxon>Mollusca</taxon>
        <taxon>Bivalvia</taxon>
        <taxon>Autobranchia</taxon>
        <taxon>Pteriomorphia</taxon>
        <taxon>Mytilida</taxon>
        <taxon>Mytiloidea</taxon>
        <taxon>Mytilidae</taxon>
        <taxon>Mytilinae</taxon>
        <taxon>Mytilus</taxon>
    </lineage>
</organism>